<protein>
    <submittedName>
        <fullName evidence="1">Uncharacterized protein</fullName>
    </submittedName>
</protein>
<gene>
    <name evidence="1" type="ORF">PMEA_00015590</name>
</gene>
<dbReference type="Proteomes" id="UP001159428">
    <property type="component" value="Unassembled WGS sequence"/>
</dbReference>
<proteinExistence type="predicted"/>
<comment type="caution">
    <text evidence="1">The sequence shown here is derived from an EMBL/GenBank/DDBJ whole genome shotgun (WGS) entry which is preliminary data.</text>
</comment>
<evidence type="ECO:0000313" key="2">
    <source>
        <dbReference type="Proteomes" id="UP001159428"/>
    </source>
</evidence>
<keyword evidence="2" id="KW-1185">Reference proteome</keyword>
<dbReference type="AlphaFoldDB" id="A0AAU9X1V9"/>
<organism evidence="1 2">
    <name type="scientific">Pocillopora meandrina</name>
    <dbReference type="NCBI Taxonomy" id="46732"/>
    <lineage>
        <taxon>Eukaryota</taxon>
        <taxon>Metazoa</taxon>
        <taxon>Cnidaria</taxon>
        <taxon>Anthozoa</taxon>
        <taxon>Hexacorallia</taxon>
        <taxon>Scleractinia</taxon>
        <taxon>Astrocoeniina</taxon>
        <taxon>Pocilloporidae</taxon>
        <taxon>Pocillopora</taxon>
    </lineage>
</organism>
<sequence>MPPTRGTCLSLSTTAVTQTVKLKRKVAQICHNVKHQIVMDLLEETSKHL</sequence>
<reference evidence="1 2" key="1">
    <citation type="submission" date="2022-05" db="EMBL/GenBank/DDBJ databases">
        <authorList>
            <consortium name="Genoscope - CEA"/>
            <person name="William W."/>
        </authorList>
    </citation>
    <scope>NUCLEOTIDE SEQUENCE [LARGE SCALE GENOMIC DNA]</scope>
</reference>
<name>A0AAU9X1V9_9CNID</name>
<evidence type="ECO:0000313" key="1">
    <source>
        <dbReference type="EMBL" id="CAH3133898.1"/>
    </source>
</evidence>
<dbReference type="EMBL" id="CALNXJ010000028">
    <property type="protein sequence ID" value="CAH3133898.1"/>
    <property type="molecule type" value="Genomic_DNA"/>
</dbReference>
<accession>A0AAU9X1V9</accession>